<dbReference type="Proteomes" id="UP000032066">
    <property type="component" value="Unassembled WGS sequence"/>
</dbReference>
<dbReference type="EMBL" id="JXZB01000004">
    <property type="protein sequence ID" value="KIQ62185.1"/>
    <property type="molecule type" value="Genomic_DNA"/>
</dbReference>
<feature type="region of interest" description="Disordered" evidence="1">
    <location>
        <begin position="43"/>
        <end position="62"/>
    </location>
</feature>
<reference evidence="2 3" key="1">
    <citation type="submission" date="2015-02" db="EMBL/GenBank/DDBJ databases">
        <title>Draft genome sequence of Kitasatospora griseola MF730-N6, a bafilomycin, terpentecin and satosporin producer.</title>
        <authorList>
            <person name="Arens J.C."/>
            <person name="Haltli B."/>
            <person name="Kerr R.G."/>
        </authorList>
    </citation>
    <scope>NUCLEOTIDE SEQUENCE [LARGE SCALE GENOMIC DNA]</scope>
    <source>
        <strain evidence="2 3">MF730-N6</strain>
    </source>
</reference>
<evidence type="ECO:0000313" key="2">
    <source>
        <dbReference type="EMBL" id="KIQ62185.1"/>
    </source>
</evidence>
<gene>
    <name evidence="2" type="ORF">TR51_23905</name>
</gene>
<feature type="compositionally biased region" description="Low complexity" evidence="1">
    <location>
        <begin position="49"/>
        <end position="61"/>
    </location>
</feature>
<sequence length="115" mass="11984">MAWSVCRRRSLPSGRTEYTLPTPSWSDRNATLVPAGVATGIGAARCPGRSGSSRSWSTHSRPFAPPRYRFQEAGSCGAASVSSTVCSSPIWASATGPHGIRRPGEPSGGSSHAQV</sequence>
<evidence type="ECO:0000313" key="3">
    <source>
        <dbReference type="Proteomes" id="UP000032066"/>
    </source>
</evidence>
<comment type="caution">
    <text evidence="2">The sequence shown here is derived from an EMBL/GenBank/DDBJ whole genome shotgun (WGS) entry which is preliminary data.</text>
</comment>
<proteinExistence type="predicted"/>
<dbReference type="AlphaFoldDB" id="A0A0D0N2B3"/>
<organism evidence="2 3">
    <name type="scientific">Kitasatospora griseola</name>
    <name type="common">Streptomyces griseolosporeus</name>
    <dbReference type="NCBI Taxonomy" id="2064"/>
    <lineage>
        <taxon>Bacteria</taxon>
        <taxon>Bacillati</taxon>
        <taxon>Actinomycetota</taxon>
        <taxon>Actinomycetes</taxon>
        <taxon>Kitasatosporales</taxon>
        <taxon>Streptomycetaceae</taxon>
        <taxon>Kitasatospora</taxon>
    </lineage>
</organism>
<accession>A0A0D0N2B3</accession>
<protein>
    <submittedName>
        <fullName evidence="2">Uncharacterized protein</fullName>
    </submittedName>
</protein>
<feature type="region of interest" description="Disordered" evidence="1">
    <location>
        <begin position="92"/>
        <end position="115"/>
    </location>
</feature>
<evidence type="ECO:0000256" key="1">
    <source>
        <dbReference type="SAM" id="MobiDB-lite"/>
    </source>
</evidence>
<name>A0A0D0N2B3_KITGR</name>
<keyword evidence="3" id="KW-1185">Reference proteome</keyword>